<evidence type="ECO:0000313" key="5">
    <source>
        <dbReference type="EMBL" id="GLC24057.1"/>
    </source>
</evidence>
<comment type="caution">
    <text evidence="5">The sequence shown here is derived from an EMBL/GenBank/DDBJ whole genome shotgun (WGS) entry which is preliminary data.</text>
</comment>
<accession>A0AA37V1N4</accession>
<feature type="repeat" description="TPR" evidence="3">
    <location>
        <begin position="285"/>
        <end position="318"/>
    </location>
</feature>
<gene>
    <name evidence="5" type="ORF">rosag_05700</name>
</gene>
<dbReference type="SUPFAM" id="SSF48452">
    <property type="entry name" value="TPR-like"/>
    <property type="match status" value="1"/>
</dbReference>
<dbReference type="Pfam" id="PF16811">
    <property type="entry name" value="TAtT"/>
    <property type="match status" value="1"/>
</dbReference>
<evidence type="ECO:0000256" key="2">
    <source>
        <dbReference type="ARBA" id="ARBA00022803"/>
    </source>
</evidence>
<organism evidence="5 6">
    <name type="scientific">Roseisolibacter agri</name>
    <dbReference type="NCBI Taxonomy" id="2014610"/>
    <lineage>
        <taxon>Bacteria</taxon>
        <taxon>Pseudomonadati</taxon>
        <taxon>Gemmatimonadota</taxon>
        <taxon>Gemmatimonadia</taxon>
        <taxon>Gemmatimonadales</taxon>
        <taxon>Gemmatimonadaceae</taxon>
        <taxon>Roseisolibacter</taxon>
    </lineage>
</organism>
<dbReference type="InterPro" id="IPR011990">
    <property type="entry name" value="TPR-like_helical_dom_sf"/>
</dbReference>
<dbReference type="Proteomes" id="UP001161325">
    <property type="component" value="Unassembled WGS sequence"/>
</dbReference>
<dbReference type="RefSeq" id="WP_284348503.1">
    <property type="nucleotide sequence ID" value="NZ_BRXS01000001.1"/>
</dbReference>
<evidence type="ECO:0000256" key="4">
    <source>
        <dbReference type="SAM" id="SignalP"/>
    </source>
</evidence>
<keyword evidence="2 3" id="KW-0802">TPR repeat</keyword>
<proteinExistence type="predicted"/>
<dbReference type="Pfam" id="PF07719">
    <property type="entry name" value="TPR_2"/>
    <property type="match status" value="1"/>
</dbReference>
<keyword evidence="1" id="KW-0677">Repeat</keyword>
<dbReference type="Gene3D" id="1.25.40.10">
    <property type="entry name" value="Tetratricopeptide repeat domain"/>
    <property type="match status" value="2"/>
</dbReference>
<dbReference type="EMBL" id="BRXS01000001">
    <property type="protein sequence ID" value="GLC24057.1"/>
    <property type="molecule type" value="Genomic_DNA"/>
</dbReference>
<dbReference type="InterPro" id="IPR013105">
    <property type="entry name" value="TPR_2"/>
</dbReference>
<sequence length="329" mass="35773">MRTLRSRAPRPLRAGLVATLLLSPSLLAAQSAADAALCERQGDARHPEARAQVRERAQGGTPAAAFFAGCAALADGDAGRAAEALERAVRADDASAVAHFWLGRAYGEQAQKANVFRQASLARKTKAEFERAVQLDPAYIDARVGLIRYYLLAPGVLGGSTERARAQVEEIRRRNPYRGAFAAVDVATRQKDTASVTREYRQLIAQYPDSSGPWVALISLLATQQRWDEAFATTERLLQAQPASPVAPYLIGRLASQSGQQLERGEQALRRYLGTTPRPGDPPLANAHYRLGGILERQGRKDQARAEYEAAVALDPKLKVARDALAKLR</sequence>
<dbReference type="SMART" id="SM00028">
    <property type="entry name" value="TPR"/>
    <property type="match status" value="3"/>
</dbReference>
<dbReference type="AlphaFoldDB" id="A0AA37V1N4"/>
<reference evidence="5" key="1">
    <citation type="submission" date="2022-08" db="EMBL/GenBank/DDBJ databases">
        <title>Draft genome sequencing of Roseisolibacter agri AW1220.</title>
        <authorList>
            <person name="Tobiishi Y."/>
            <person name="Tonouchi A."/>
        </authorList>
    </citation>
    <scope>NUCLEOTIDE SEQUENCE</scope>
    <source>
        <strain evidence="5">AW1220</strain>
    </source>
</reference>
<dbReference type="InterPro" id="IPR019734">
    <property type="entry name" value="TPR_rpt"/>
</dbReference>
<keyword evidence="6" id="KW-1185">Reference proteome</keyword>
<evidence type="ECO:0000256" key="3">
    <source>
        <dbReference type="PROSITE-ProRule" id="PRU00339"/>
    </source>
</evidence>
<evidence type="ECO:0008006" key="7">
    <source>
        <dbReference type="Google" id="ProtNLM"/>
    </source>
</evidence>
<dbReference type="InterPro" id="IPR031823">
    <property type="entry name" value="TatT"/>
</dbReference>
<feature type="chain" id="PRO_5041337510" description="Tetratricopeptide repeat protein" evidence="4">
    <location>
        <begin position="29"/>
        <end position="329"/>
    </location>
</feature>
<keyword evidence="4" id="KW-0732">Signal</keyword>
<evidence type="ECO:0000256" key="1">
    <source>
        <dbReference type="ARBA" id="ARBA00022737"/>
    </source>
</evidence>
<name>A0AA37V1N4_9BACT</name>
<feature type="signal peptide" evidence="4">
    <location>
        <begin position="1"/>
        <end position="28"/>
    </location>
</feature>
<protein>
    <recommendedName>
        <fullName evidence="7">Tetratricopeptide repeat protein</fullName>
    </recommendedName>
</protein>
<dbReference type="PROSITE" id="PS50005">
    <property type="entry name" value="TPR"/>
    <property type="match status" value="1"/>
</dbReference>
<evidence type="ECO:0000313" key="6">
    <source>
        <dbReference type="Proteomes" id="UP001161325"/>
    </source>
</evidence>